<dbReference type="AlphaFoldDB" id="A0A822XV78"/>
<dbReference type="Proteomes" id="UP000607653">
    <property type="component" value="Unassembled WGS sequence"/>
</dbReference>
<name>A0A822XV78_NELNU</name>
<protein>
    <submittedName>
        <fullName evidence="1">Uncharacterized protein</fullName>
    </submittedName>
</protein>
<keyword evidence="2" id="KW-1185">Reference proteome</keyword>
<comment type="caution">
    <text evidence="1">The sequence shown here is derived from an EMBL/GenBank/DDBJ whole genome shotgun (WGS) entry which is preliminary data.</text>
</comment>
<proteinExistence type="predicted"/>
<gene>
    <name evidence="1" type="ORF">HUJ06_024309</name>
</gene>
<dbReference type="EMBL" id="DUZY01000001">
    <property type="protein sequence ID" value="DAD22846.1"/>
    <property type="molecule type" value="Genomic_DNA"/>
</dbReference>
<organism evidence="1 2">
    <name type="scientific">Nelumbo nucifera</name>
    <name type="common">Sacred lotus</name>
    <dbReference type="NCBI Taxonomy" id="4432"/>
    <lineage>
        <taxon>Eukaryota</taxon>
        <taxon>Viridiplantae</taxon>
        <taxon>Streptophyta</taxon>
        <taxon>Embryophyta</taxon>
        <taxon>Tracheophyta</taxon>
        <taxon>Spermatophyta</taxon>
        <taxon>Magnoliopsida</taxon>
        <taxon>Proteales</taxon>
        <taxon>Nelumbonaceae</taxon>
        <taxon>Nelumbo</taxon>
    </lineage>
</organism>
<accession>A0A822XV78</accession>
<evidence type="ECO:0000313" key="2">
    <source>
        <dbReference type="Proteomes" id="UP000607653"/>
    </source>
</evidence>
<sequence length="38" mass="4251">MLRTNCSVTSAAGALCCFDPYLLQYSIKSILPILREMK</sequence>
<reference evidence="1 2" key="1">
    <citation type="journal article" date="2020" name="Mol. Biol. Evol.">
        <title>Distinct Expression and Methylation Patterns for Genes with Different Fates following a Single Whole-Genome Duplication in Flowering Plants.</title>
        <authorList>
            <person name="Shi T."/>
            <person name="Rahmani R.S."/>
            <person name="Gugger P.F."/>
            <person name="Wang M."/>
            <person name="Li H."/>
            <person name="Zhang Y."/>
            <person name="Li Z."/>
            <person name="Wang Q."/>
            <person name="Van de Peer Y."/>
            <person name="Marchal K."/>
            <person name="Chen J."/>
        </authorList>
    </citation>
    <scope>NUCLEOTIDE SEQUENCE [LARGE SCALE GENOMIC DNA]</scope>
    <source>
        <tissue evidence="1">Leaf</tissue>
    </source>
</reference>
<evidence type="ECO:0000313" key="1">
    <source>
        <dbReference type="EMBL" id="DAD22846.1"/>
    </source>
</evidence>